<proteinExistence type="predicted"/>
<accession>X1RAH8</accession>
<sequence length="342" mass="40344">MTPRLEPIHNYGLKKSRDLFLKQAYSSELMREYYQKWRDSKTFMKGEKWVFNKGVNIISSRHSWPLAKRGDQQYKDELRDKLSWIEGLPTEGVFNPTDRSKTLHQTNFLFVTWTTQIMDKFYSNREKHDIWREDSAICNRTLTRLRQHYGRVWYWRSNEGTTKGFPAPHGVLIFPDHIWNVRKIKVKKGKSVGKSIWRVVGEQFKELKGILEGKDARASPVAGFVDIQGIFNPRLALKHISKYCFGSWYELDGSPSRKAEIQELTYFWLWITRKHTYSNSRAFSINVQIFLKVFSDSTQRLQAISKDTWVYLRVCGPEEAQAWDPYGIVTVKEIPWPTSDSR</sequence>
<reference evidence="1" key="1">
    <citation type="journal article" date="2014" name="Front. Microbiol.">
        <title>High frequency of phylogenetically diverse reductive dehalogenase-homologous genes in deep subseafloor sedimentary metagenomes.</title>
        <authorList>
            <person name="Kawai M."/>
            <person name="Futagami T."/>
            <person name="Toyoda A."/>
            <person name="Takaki Y."/>
            <person name="Nishi S."/>
            <person name="Hori S."/>
            <person name="Arai W."/>
            <person name="Tsubouchi T."/>
            <person name="Morono Y."/>
            <person name="Uchiyama I."/>
            <person name="Ito T."/>
            <person name="Fujiyama A."/>
            <person name="Inagaki F."/>
            <person name="Takami H."/>
        </authorList>
    </citation>
    <scope>NUCLEOTIDE SEQUENCE</scope>
    <source>
        <strain evidence="1">Expedition CK06-06</strain>
    </source>
</reference>
<protein>
    <submittedName>
        <fullName evidence="1">Uncharacterized protein</fullName>
    </submittedName>
</protein>
<organism evidence="1">
    <name type="scientific">marine sediment metagenome</name>
    <dbReference type="NCBI Taxonomy" id="412755"/>
    <lineage>
        <taxon>unclassified sequences</taxon>
        <taxon>metagenomes</taxon>
        <taxon>ecological metagenomes</taxon>
    </lineage>
</organism>
<name>X1RAH8_9ZZZZ</name>
<comment type="caution">
    <text evidence="1">The sequence shown here is derived from an EMBL/GenBank/DDBJ whole genome shotgun (WGS) entry which is preliminary data.</text>
</comment>
<gene>
    <name evidence="1" type="ORF">S12H4_01858</name>
</gene>
<dbReference type="EMBL" id="BARW01000402">
    <property type="protein sequence ID" value="GAI64006.1"/>
    <property type="molecule type" value="Genomic_DNA"/>
</dbReference>
<evidence type="ECO:0000313" key="1">
    <source>
        <dbReference type="EMBL" id="GAI64006.1"/>
    </source>
</evidence>
<dbReference type="AlphaFoldDB" id="X1RAH8"/>